<keyword evidence="3" id="KW-1185">Reference proteome</keyword>
<evidence type="ECO:0000313" key="2">
    <source>
        <dbReference type="EMBL" id="SFL20160.1"/>
    </source>
</evidence>
<evidence type="ECO:0000259" key="1">
    <source>
        <dbReference type="Pfam" id="PF20078"/>
    </source>
</evidence>
<accession>A0A1I4FSA7</accession>
<reference evidence="3" key="1">
    <citation type="submission" date="2016-10" db="EMBL/GenBank/DDBJ databases">
        <authorList>
            <person name="Varghese N."/>
            <person name="Submissions S."/>
        </authorList>
    </citation>
    <scope>NUCLEOTIDE SEQUENCE [LARGE SCALE GENOMIC DNA]</scope>
    <source>
        <strain evidence="3">DSM 28453</strain>
    </source>
</reference>
<evidence type="ECO:0000313" key="3">
    <source>
        <dbReference type="Proteomes" id="UP000198851"/>
    </source>
</evidence>
<dbReference type="Pfam" id="PF20078">
    <property type="entry name" value="DUF6473"/>
    <property type="match status" value="1"/>
</dbReference>
<dbReference type="Proteomes" id="UP000198851">
    <property type="component" value="Unassembled WGS sequence"/>
</dbReference>
<dbReference type="STRING" id="1280847.SAMN04488036_106226"/>
<proteinExistence type="predicted"/>
<dbReference type="InterPro" id="IPR045524">
    <property type="entry name" value="DUF6473"/>
</dbReference>
<feature type="domain" description="DUF6473" evidence="1">
    <location>
        <begin position="3"/>
        <end position="269"/>
    </location>
</feature>
<protein>
    <recommendedName>
        <fullName evidence="1">DUF6473 domain-containing protein</fullName>
    </recommendedName>
</protein>
<dbReference type="AlphaFoldDB" id="A0A1I4FSA7"/>
<gene>
    <name evidence="2" type="ORF">SAMN04488036_106226</name>
</gene>
<organism evidence="2 3">
    <name type="scientific">Shimia haliotis</name>
    <dbReference type="NCBI Taxonomy" id="1280847"/>
    <lineage>
        <taxon>Bacteria</taxon>
        <taxon>Pseudomonadati</taxon>
        <taxon>Pseudomonadota</taxon>
        <taxon>Alphaproteobacteria</taxon>
        <taxon>Rhodobacterales</taxon>
        <taxon>Roseobacteraceae</taxon>
    </lineage>
</organism>
<dbReference type="EMBL" id="FOSZ01000006">
    <property type="protein sequence ID" value="SFL20160.1"/>
    <property type="molecule type" value="Genomic_DNA"/>
</dbReference>
<sequence>MGGGAIDYAPCRYGKSRIAFRGPKKKLEDAYVAFVGGTETYGKFIPTPFVSQVEGSLGIECVNLGCVNAGIDAFLAEPAVLGVTQHADVTVVQIMGAQNMSNRYYKVHPRRNDRFISASQMMQMVFHEVDFSEFHFNRHMLQSLKTVAPERYTMVREELRMAWSARMKLLLNTIGGKVVLLWVADHSPDDEAATTELGRDPLFVDRSMVDELMPLVDDLVEVVVSPNEAEGSTDEMVFSEMEQVAAKRMLGPSVHGQTATALTKVLQGLI</sequence>
<name>A0A1I4FSA7_9RHOB</name>